<dbReference type="InterPro" id="IPR014826">
    <property type="entry name" value="HCHO-activating_enzyme"/>
</dbReference>
<organism evidence="6 7">
    <name type="scientific">Methanococcus aeolicus (strain ATCC BAA-1280 / DSM 17508 / OCM 812 / Nankai-3)</name>
    <dbReference type="NCBI Taxonomy" id="419665"/>
    <lineage>
        <taxon>Archaea</taxon>
        <taxon>Methanobacteriati</taxon>
        <taxon>Methanobacteriota</taxon>
        <taxon>Methanomada group</taxon>
        <taxon>Methanococci</taxon>
        <taxon>Methanococcales</taxon>
        <taxon>Methanococcaceae</taxon>
        <taxon>Methanococcus</taxon>
    </lineage>
</organism>
<dbReference type="InterPro" id="IPR041710">
    <property type="entry name" value="HPS/KGPDC"/>
</dbReference>
<dbReference type="eggNOG" id="arCOG00103">
    <property type="taxonomic scope" value="Archaea"/>
</dbReference>
<dbReference type="EC" id="4.1.2.43" evidence="4"/>
<evidence type="ECO:0000313" key="6">
    <source>
        <dbReference type="EMBL" id="ABR56198.1"/>
    </source>
</evidence>
<dbReference type="SUPFAM" id="SSF54211">
    <property type="entry name" value="Ribosomal protein S5 domain 2-like"/>
    <property type="match status" value="1"/>
</dbReference>
<comment type="function">
    <text evidence="4">Catalyzes the reversible formation of ribulose-5-phosphate and formaldehyde from 3-hexulose-6-phosphate.</text>
</comment>
<dbReference type="Pfam" id="PF00215">
    <property type="entry name" value="OMPdecase"/>
    <property type="match status" value="1"/>
</dbReference>
<dbReference type="GO" id="GO:0016836">
    <property type="term" value="F:hydro-lyase activity"/>
    <property type="evidence" value="ECO:0007669"/>
    <property type="project" value="UniProtKB-UniRule"/>
</dbReference>
<reference evidence="6" key="1">
    <citation type="submission" date="2007-06" db="EMBL/GenBank/DDBJ databases">
        <title>Complete sequence of Methanococcus aeolicus Nankai-3.</title>
        <authorList>
            <consortium name="US DOE Joint Genome Institute"/>
            <person name="Copeland A."/>
            <person name="Lucas S."/>
            <person name="Lapidus A."/>
            <person name="Barry K."/>
            <person name="Glavina del Rio T."/>
            <person name="Dalin E."/>
            <person name="Tice H."/>
            <person name="Pitluck S."/>
            <person name="Chain P."/>
            <person name="Malfatti S."/>
            <person name="Shin M."/>
            <person name="Vergez L."/>
            <person name="Schmutz J."/>
            <person name="Larimer F."/>
            <person name="Land M."/>
            <person name="Hauser L."/>
            <person name="Kyrpides N."/>
            <person name="Lykidis A."/>
            <person name="Sieprawska-Lupa M."/>
            <person name="Whitman W.B."/>
            <person name="Richardson P."/>
        </authorList>
    </citation>
    <scope>NUCLEOTIDE SEQUENCE [LARGE SCALE GENOMIC DNA]</scope>
    <source>
        <strain evidence="6">Nankai-3</strain>
    </source>
</reference>
<dbReference type="CDD" id="cd04726">
    <property type="entry name" value="KGPDC_HPS"/>
    <property type="match status" value="1"/>
</dbReference>
<dbReference type="GO" id="GO:0016840">
    <property type="term" value="F:carbon-nitrogen lyase activity"/>
    <property type="evidence" value="ECO:0007669"/>
    <property type="project" value="InterPro"/>
</dbReference>
<dbReference type="GO" id="GO:0006207">
    <property type="term" value="P:'de novo' pyrimidine nucleobase biosynthetic process"/>
    <property type="evidence" value="ECO:0007669"/>
    <property type="project" value="InterPro"/>
</dbReference>
<dbReference type="Proteomes" id="UP000001106">
    <property type="component" value="Chromosome"/>
</dbReference>
<protein>
    <recommendedName>
        <fullName evidence="4">Bifunctional enzyme Fae/Hps</fullName>
    </recommendedName>
    <domain>
        <recommendedName>
            <fullName evidence="4">5,6,7,8-tetrahydromethanopterin hydro-lyase</fullName>
            <ecNumber evidence="4">4.2.1.147</ecNumber>
        </recommendedName>
        <alternativeName>
            <fullName evidence="4">Formaldehyde-activating enzyme</fullName>
            <shortName evidence="4">Fae</shortName>
        </alternativeName>
    </domain>
    <domain>
        <recommendedName>
            <fullName evidence="4">3-hexulose-6-phosphate synthase</fullName>
            <shortName evidence="4">HPS</shortName>
            <ecNumber evidence="4">4.1.2.43</ecNumber>
        </recommendedName>
        <alternativeName>
            <fullName evidence="4">D-arabino-3-hexulose-6-phosphate formaldehyde lyase</fullName>
        </alternativeName>
    </domain>
</protein>
<dbReference type="SUPFAM" id="SSF51366">
    <property type="entry name" value="Ribulose-phoshate binding barrel"/>
    <property type="match status" value="1"/>
</dbReference>
<dbReference type="InterPro" id="IPR011060">
    <property type="entry name" value="RibuloseP-bd_barrel"/>
</dbReference>
<dbReference type="PANTHER" id="PTHR35039:SF3">
    <property type="entry name" value="3-KETO-L-GULONATE-6-PHOSPHATE DECARBOXYLASE SGBH-RELATED"/>
    <property type="match status" value="1"/>
</dbReference>
<dbReference type="InterPro" id="IPR001754">
    <property type="entry name" value="OMPdeCOase_dom"/>
</dbReference>
<evidence type="ECO:0000256" key="4">
    <source>
        <dbReference type="HAMAP-Rule" id="MF_01268"/>
    </source>
</evidence>
<keyword evidence="7" id="KW-1185">Reference proteome</keyword>
<comment type="function">
    <text evidence="4">Catalyzes the condensation of formaldehyde with tetrahydromethanopterin (H(4)MPT) to 5,10-methylenetetrahydromethanopterin.</text>
</comment>
<evidence type="ECO:0000256" key="3">
    <source>
        <dbReference type="ARBA" id="ARBA00023277"/>
    </source>
</evidence>
<evidence type="ECO:0000313" key="7">
    <source>
        <dbReference type="Proteomes" id="UP000001106"/>
    </source>
</evidence>
<dbReference type="STRING" id="419665.Maeo_0614"/>
<feature type="region of interest" description="Formaldehyde-activating enzyme" evidence="4">
    <location>
        <begin position="1"/>
        <end position="163"/>
    </location>
</feature>
<sequence>MKILFEDIMIKFGEAILGTDLKAIVNVIIGKGTEIDTAFTNALTRRPSPIFANLRDNLIVRPLTIVVPQNDINSEIQVELLNGVIQYGVAKAIADMGEKEGIDNDLKAVITVSVPDVPFTTINKRKLFQYYYGATKLAINRALSEYPSAEKIKKEKYRALHPLVGFRDIKLERPPYLQVALDVPTIESMENIVESLPQSDRIIIEAGTPLIKKYGIEVIEQIREIFDGFIVADLKTLDTGRIEVRMAFEATANAVVLSGLAPKSTILKGIHECQKCGIMSYLDTINLNNPVELYNKLELKPDVLMVHRGIDEEINKDNNKNRSSLSKEDFDNNIILGVAGGVSAETVEDLKNKYDILVVGRGITKSREPARVARSIVNKLGDDIEQYRLYLDEDEDIAY</sequence>
<comment type="caution">
    <text evidence="4">Lacks conserved residue(s) required for the propagation of feature annotation.</text>
</comment>
<keyword evidence="3 4" id="KW-0119">Carbohydrate metabolism</keyword>
<dbReference type="GO" id="GO:0004590">
    <property type="term" value="F:orotidine-5'-phosphate decarboxylase activity"/>
    <property type="evidence" value="ECO:0007669"/>
    <property type="project" value="InterPro"/>
</dbReference>
<comment type="catalytic activity">
    <reaction evidence="4">
        <text>5,6,7,8-tetrahydromethanopterin + formaldehyde = 5,10-methylenetetrahydromethanopterin + H2O</text>
        <dbReference type="Rhea" id="RHEA:24678"/>
        <dbReference type="ChEBI" id="CHEBI:15377"/>
        <dbReference type="ChEBI" id="CHEBI:16842"/>
        <dbReference type="ChEBI" id="CHEBI:57818"/>
        <dbReference type="ChEBI" id="CHEBI:58103"/>
        <dbReference type="EC" id="4.2.1.147"/>
    </reaction>
</comment>
<comment type="catalytic activity">
    <reaction evidence="4">
        <text>D-ribulose 5-phosphate + formaldehyde = D-arabino-hex-3-ulose 6-phosphate</text>
        <dbReference type="Rhea" id="RHEA:25201"/>
        <dbReference type="ChEBI" id="CHEBI:16842"/>
        <dbReference type="ChEBI" id="CHEBI:58121"/>
        <dbReference type="ChEBI" id="CHEBI:58542"/>
        <dbReference type="EC" id="4.1.2.43"/>
    </reaction>
</comment>
<feature type="region of interest" description="3-hexulose-6-phosphate synthase" evidence="4">
    <location>
        <begin position="164"/>
        <end position="399"/>
    </location>
</feature>
<feature type="binding site" evidence="4">
    <location>
        <position position="86"/>
    </location>
    <ligand>
        <name>substrate</name>
    </ligand>
</feature>
<accession>A6UUM6</accession>
<keyword evidence="2 4" id="KW-0511">Multifunctional enzyme</keyword>
<name>A6UUM6_META3</name>
<dbReference type="HOGENOM" id="CLU_701335_0_0_2"/>
<proteinExistence type="inferred from homology"/>
<dbReference type="PANTHER" id="PTHR35039">
    <property type="entry name" value="3-KETO-L-GULONATE-6-PHOSPHATE DECARBOXYLASE SGBH-RELATED"/>
    <property type="match status" value="1"/>
</dbReference>
<dbReference type="GO" id="GO:0019854">
    <property type="term" value="P:L-ascorbic acid catabolic process"/>
    <property type="evidence" value="ECO:0007669"/>
    <property type="project" value="TreeGrafter"/>
</dbReference>
<dbReference type="SMART" id="SM00934">
    <property type="entry name" value="OMPdecase"/>
    <property type="match status" value="1"/>
</dbReference>
<dbReference type="NCBIfam" id="NF009833">
    <property type="entry name" value="PRK13307.1"/>
    <property type="match status" value="1"/>
</dbReference>
<dbReference type="GO" id="GO:0043801">
    <property type="term" value="F:hexulose-6-phosphate synthase activity"/>
    <property type="evidence" value="ECO:0007669"/>
    <property type="project" value="UniProtKB-UniRule"/>
</dbReference>
<evidence type="ECO:0000256" key="2">
    <source>
        <dbReference type="ARBA" id="ARBA00023268"/>
    </source>
</evidence>
<dbReference type="GO" id="GO:0033982">
    <property type="term" value="F:3-dehydro-L-gulonate-6-phosphate decarboxylase activity"/>
    <property type="evidence" value="ECO:0007669"/>
    <property type="project" value="TreeGrafter"/>
</dbReference>
<dbReference type="InterPro" id="IPR020568">
    <property type="entry name" value="Ribosomal_Su5_D2-typ_SF"/>
</dbReference>
<evidence type="ECO:0000259" key="5">
    <source>
        <dbReference type="SMART" id="SM00934"/>
    </source>
</evidence>
<dbReference type="InterPro" id="IPR020868">
    <property type="entry name" value="Fae/Hps"/>
</dbReference>
<dbReference type="HAMAP" id="MF_01268">
    <property type="entry name" value="Fae_Hps"/>
    <property type="match status" value="1"/>
</dbReference>
<comment type="similarity">
    <text evidence="4">In the N-terminal section; belongs to the formaldehyde-activating enzyme family.</text>
</comment>
<comment type="pathway">
    <text evidence="4">Carbohydrate biosynthesis; D-ribose 5-phosphate biosynthesis.</text>
</comment>
<dbReference type="KEGG" id="mae:Maeo_0614"/>
<dbReference type="InterPro" id="IPR013785">
    <property type="entry name" value="Aldolase_TIM"/>
</dbReference>
<dbReference type="Gene3D" id="3.20.20.70">
    <property type="entry name" value="Aldolase class I"/>
    <property type="match status" value="1"/>
</dbReference>
<dbReference type="Pfam" id="PF08714">
    <property type="entry name" value="Fae"/>
    <property type="match status" value="1"/>
</dbReference>
<dbReference type="EC" id="4.2.1.147" evidence="4"/>
<feature type="domain" description="Orotidine 5'-phosphate decarboxylase" evidence="5">
    <location>
        <begin position="176"/>
        <end position="376"/>
    </location>
</feature>
<keyword evidence="1 4" id="KW-0456">Lyase</keyword>
<comment type="similarity">
    <text evidence="4">In the C-terminal section; belongs to the HPS/KGPDC family. HPS subfamily.</text>
</comment>
<dbReference type="UniPathway" id="UPA00293"/>
<dbReference type="AlphaFoldDB" id="A6UUM6"/>
<dbReference type="GO" id="GO:0016051">
    <property type="term" value="P:carbohydrate biosynthetic process"/>
    <property type="evidence" value="ECO:0007669"/>
    <property type="project" value="UniProtKB-UniRule"/>
</dbReference>
<dbReference type="InterPro" id="IPR037075">
    <property type="entry name" value="HCHO-activating_enzyme_sf"/>
</dbReference>
<evidence type="ECO:0000256" key="1">
    <source>
        <dbReference type="ARBA" id="ARBA00023239"/>
    </source>
</evidence>
<gene>
    <name evidence="4" type="primary">fae-hps</name>
    <name evidence="6" type="ordered locus">Maeo_0614</name>
</gene>
<dbReference type="Gene3D" id="3.30.230.60">
    <property type="entry name" value="Formaldehyde-activating enzyme"/>
    <property type="match status" value="1"/>
</dbReference>
<dbReference type="EMBL" id="CP000743">
    <property type="protein sequence ID" value="ABR56198.1"/>
    <property type="molecule type" value="Genomic_DNA"/>
</dbReference>